<reference evidence="1 2" key="1">
    <citation type="submission" date="2020-08" db="EMBL/GenBank/DDBJ databases">
        <authorList>
            <person name="Koutsovoulos G."/>
            <person name="Danchin GJ E."/>
        </authorList>
    </citation>
    <scope>NUCLEOTIDE SEQUENCE [LARGE SCALE GENOMIC DNA]</scope>
</reference>
<dbReference type="AlphaFoldDB" id="A0A6V7XZZ6"/>
<dbReference type="OrthoDB" id="286233at2759"/>
<dbReference type="Gene3D" id="1.25.40.10">
    <property type="entry name" value="Tetratricopeptide repeat domain"/>
    <property type="match status" value="1"/>
</dbReference>
<accession>A0A6V7XZZ6</accession>
<proteinExistence type="predicted"/>
<evidence type="ECO:0000313" key="1">
    <source>
        <dbReference type="EMBL" id="CAD2204943.1"/>
    </source>
</evidence>
<name>A0A6V7XZZ6_MELEN</name>
<dbReference type="Pfam" id="PF13424">
    <property type="entry name" value="TPR_12"/>
    <property type="match status" value="1"/>
</dbReference>
<dbReference type="InterPro" id="IPR011990">
    <property type="entry name" value="TPR-like_helical_dom_sf"/>
</dbReference>
<dbReference type="Proteomes" id="UP000580250">
    <property type="component" value="Unassembled WGS sequence"/>
</dbReference>
<evidence type="ECO:0000313" key="2">
    <source>
        <dbReference type="Proteomes" id="UP000580250"/>
    </source>
</evidence>
<gene>
    <name evidence="1" type="ORF">MENT_LOCUS58720</name>
</gene>
<sequence>MERQQDKEVSGLALGNLANAYFCLSEYNKSIDCNEKLEIARDLDDKLAIGRTLINLAKAYNKLGNHELAERNLLYVFLNKNKKYIKILKCRPKNFKRT</sequence>
<dbReference type="SUPFAM" id="SSF48452">
    <property type="entry name" value="TPR-like"/>
    <property type="match status" value="1"/>
</dbReference>
<organism evidence="1 2">
    <name type="scientific">Meloidogyne enterolobii</name>
    <name type="common">Root-knot nematode worm</name>
    <name type="synonym">Meloidogyne mayaguensis</name>
    <dbReference type="NCBI Taxonomy" id="390850"/>
    <lineage>
        <taxon>Eukaryota</taxon>
        <taxon>Metazoa</taxon>
        <taxon>Ecdysozoa</taxon>
        <taxon>Nematoda</taxon>
        <taxon>Chromadorea</taxon>
        <taxon>Rhabditida</taxon>
        <taxon>Tylenchina</taxon>
        <taxon>Tylenchomorpha</taxon>
        <taxon>Tylenchoidea</taxon>
        <taxon>Meloidogynidae</taxon>
        <taxon>Meloidogyninae</taxon>
        <taxon>Meloidogyne</taxon>
    </lineage>
</organism>
<protein>
    <submittedName>
        <fullName evidence="1">Uncharacterized protein</fullName>
    </submittedName>
</protein>
<comment type="caution">
    <text evidence="1">The sequence shown here is derived from an EMBL/GenBank/DDBJ whole genome shotgun (WGS) entry which is preliminary data.</text>
</comment>
<dbReference type="EMBL" id="CAJEWN010002701">
    <property type="protein sequence ID" value="CAD2204943.1"/>
    <property type="molecule type" value="Genomic_DNA"/>
</dbReference>